<organism evidence="2 3">
    <name type="scientific">Ceratopteris richardii</name>
    <name type="common">Triangle waterfern</name>
    <dbReference type="NCBI Taxonomy" id="49495"/>
    <lineage>
        <taxon>Eukaryota</taxon>
        <taxon>Viridiplantae</taxon>
        <taxon>Streptophyta</taxon>
        <taxon>Embryophyta</taxon>
        <taxon>Tracheophyta</taxon>
        <taxon>Polypodiopsida</taxon>
        <taxon>Polypodiidae</taxon>
        <taxon>Polypodiales</taxon>
        <taxon>Pteridineae</taxon>
        <taxon>Pteridaceae</taxon>
        <taxon>Parkerioideae</taxon>
        <taxon>Ceratopteris</taxon>
    </lineage>
</organism>
<reference evidence="2" key="1">
    <citation type="submission" date="2021-08" db="EMBL/GenBank/DDBJ databases">
        <title>WGS assembly of Ceratopteris richardii.</title>
        <authorList>
            <person name="Marchant D.B."/>
            <person name="Chen G."/>
            <person name="Jenkins J."/>
            <person name="Shu S."/>
            <person name="Leebens-Mack J."/>
            <person name="Grimwood J."/>
            <person name="Schmutz J."/>
            <person name="Soltis P."/>
            <person name="Soltis D."/>
            <person name="Chen Z.-H."/>
        </authorList>
    </citation>
    <scope>NUCLEOTIDE SEQUENCE</scope>
    <source>
        <strain evidence="2">Whitten #5841</strain>
        <tissue evidence="2">Leaf</tissue>
    </source>
</reference>
<dbReference type="AlphaFoldDB" id="A0A8T2SZE4"/>
<dbReference type="OrthoDB" id="1936079at2759"/>
<gene>
    <name evidence="2" type="ORF">KP509_17G073800</name>
</gene>
<evidence type="ECO:0000256" key="1">
    <source>
        <dbReference type="SAM" id="MobiDB-lite"/>
    </source>
</evidence>
<sequence length="378" mass="42166">MARNIDLLSSSTPNLFSNASVNGHVAYVVRHHSRWHCGRSPTPAFFSNACLVQQQLQCSAFRNSNGCLCLQARGRLNVLGQGERRGAEYPNNSQNAIHSPFFHASLGVARATSYVNDVEDDSDSDSESESGPVAAEHQQINPLKEDANPSFGGFSTYSKPEDKTHVDDGDFSSMASKLPLIGPYVPHGLLEFVTKKLMFWSKKNLLEGTPYDSLVSGEGNDISSIHQWTATELDLQRAQLKRISRDVFYLVISCCLLGFVRILEAFHAAFSSKPHHLSKLLDIGNSFDFFTIAFLAYRVRRPIVAILGVDPTDLNEVVYLKAKIWDKMHKFYESQWRLIATLAVGRLLALIAQKLPSANMIVKTTKICWEFLLALPIF</sequence>
<dbReference type="EMBL" id="CM035422">
    <property type="protein sequence ID" value="KAH7373766.1"/>
    <property type="molecule type" value="Genomic_DNA"/>
</dbReference>
<feature type="compositionally biased region" description="Acidic residues" evidence="1">
    <location>
        <begin position="117"/>
        <end position="128"/>
    </location>
</feature>
<proteinExistence type="predicted"/>
<protein>
    <submittedName>
        <fullName evidence="2">Uncharacterized protein</fullName>
    </submittedName>
</protein>
<feature type="region of interest" description="Disordered" evidence="1">
    <location>
        <begin position="117"/>
        <end position="153"/>
    </location>
</feature>
<accession>A0A8T2SZE4</accession>
<comment type="caution">
    <text evidence="2">The sequence shown here is derived from an EMBL/GenBank/DDBJ whole genome shotgun (WGS) entry which is preliminary data.</text>
</comment>
<name>A0A8T2SZE4_CERRI</name>
<dbReference type="Proteomes" id="UP000825935">
    <property type="component" value="Chromosome 17"/>
</dbReference>
<keyword evidence="3" id="KW-1185">Reference proteome</keyword>
<evidence type="ECO:0000313" key="2">
    <source>
        <dbReference type="EMBL" id="KAH7373766.1"/>
    </source>
</evidence>
<evidence type="ECO:0000313" key="3">
    <source>
        <dbReference type="Proteomes" id="UP000825935"/>
    </source>
</evidence>